<keyword evidence="4" id="KW-1185">Reference proteome</keyword>
<evidence type="ECO:0000313" key="4">
    <source>
        <dbReference type="Proteomes" id="UP000752297"/>
    </source>
</evidence>
<feature type="region of interest" description="Disordered" evidence="1">
    <location>
        <begin position="187"/>
        <end position="220"/>
    </location>
</feature>
<evidence type="ECO:0000313" key="3">
    <source>
        <dbReference type="EMBL" id="MBV2142681.1"/>
    </source>
</evidence>
<protein>
    <submittedName>
        <fullName evidence="3">Endonuclease</fullName>
    </submittedName>
</protein>
<feature type="transmembrane region" description="Helical" evidence="2">
    <location>
        <begin position="6"/>
        <end position="26"/>
    </location>
</feature>
<keyword evidence="2" id="KW-0472">Membrane</keyword>
<comment type="caution">
    <text evidence="3">The sequence shown here is derived from an EMBL/GenBank/DDBJ whole genome shotgun (WGS) entry which is preliminary data.</text>
</comment>
<accession>A0A949UTT1</accession>
<dbReference type="GO" id="GO:0004519">
    <property type="term" value="F:endonuclease activity"/>
    <property type="evidence" value="ECO:0007669"/>
    <property type="project" value="UniProtKB-KW"/>
</dbReference>
<evidence type="ECO:0000256" key="1">
    <source>
        <dbReference type="SAM" id="MobiDB-lite"/>
    </source>
</evidence>
<keyword evidence="2" id="KW-0812">Transmembrane</keyword>
<dbReference type="Proteomes" id="UP000752297">
    <property type="component" value="Unassembled WGS sequence"/>
</dbReference>
<evidence type="ECO:0000256" key="2">
    <source>
        <dbReference type="SAM" id="Phobius"/>
    </source>
</evidence>
<organism evidence="3 4">
    <name type="scientific">Falsochrobactrum tianjinense</name>
    <dbReference type="NCBI Taxonomy" id="2706015"/>
    <lineage>
        <taxon>Bacteria</taxon>
        <taxon>Pseudomonadati</taxon>
        <taxon>Pseudomonadota</taxon>
        <taxon>Alphaproteobacteria</taxon>
        <taxon>Hyphomicrobiales</taxon>
        <taxon>Brucellaceae</taxon>
        <taxon>Falsochrobactrum</taxon>
    </lineage>
</organism>
<keyword evidence="3" id="KW-0540">Nuclease</keyword>
<name>A0A949UTT1_9HYPH</name>
<feature type="compositionally biased region" description="Basic residues" evidence="1">
    <location>
        <begin position="195"/>
        <end position="220"/>
    </location>
</feature>
<gene>
    <name evidence="3" type="ORF">KUG47_04100</name>
</gene>
<keyword evidence="3" id="KW-0255">Endonuclease</keyword>
<dbReference type="AlphaFoldDB" id="A0A949UTT1"/>
<dbReference type="EMBL" id="JAHRVA010000001">
    <property type="protein sequence ID" value="MBV2142681.1"/>
    <property type="molecule type" value="Genomic_DNA"/>
</dbReference>
<dbReference type="RefSeq" id="WP_217676649.1">
    <property type="nucleotide sequence ID" value="NZ_JAHRVA010000001.1"/>
</dbReference>
<keyword evidence="2" id="KW-1133">Transmembrane helix</keyword>
<feature type="compositionally biased region" description="Basic and acidic residues" evidence="1">
    <location>
        <begin position="104"/>
        <end position="116"/>
    </location>
</feature>
<sequence length="220" mass="24087">MPILIAQLAILVAIAFIIGCILNRFAKSRINAGKDREDIIIAAAHAAPAIDEKPQALESPQAAVVHIAEPLEDEDEEKTGTPALQSTAEETEGPAQAIEEDEPEHPAEKIEEQHRPEWLEAPLRGKVDDLTAIKGIGAAVQGMLHELGIFHYSQIAQWNMEEAAWIERRIGFSGRVTRENWVAQAGKLAESARKPAPKRAAKPKKPASKTRATAPRRKKT</sequence>
<keyword evidence="3" id="KW-0378">Hydrolase</keyword>
<proteinExistence type="predicted"/>
<reference evidence="3 4" key="1">
    <citation type="submission" date="2021-06" db="EMBL/GenBank/DDBJ databases">
        <title>Falsochrobactrum tianjin sp.nov., a new petroleum-degrading bacteria isolated from oily soils.</title>
        <authorList>
            <person name="Chen G."/>
            <person name="Chen H."/>
            <person name="Tian J."/>
            <person name="Qing J."/>
            <person name="Zhong L."/>
            <person name="Ma W."/>
            <person name="Song Y."/>
            <person name="Cui X."/>
            <person name="Yan B."/>
        </authorList>
    </citation>
    <scope>NUCLEOTIDE SEQUENCE [LARGE SCALE GENOMIC DNA]</scope>
    <source>
        <strain evidence="3 4">TDYN1</strain>
    </source>
</reference>
<feature type="region of interest" description="Disordered" evidence="1">
    <location>
        <begin position="70"/>
        <end position="116"/>
    </location>
</feature>